<evidence type="ECO:0000313" key="1">
    <source>
        <dbReference type="EMBL" id="JAH94980.1"/>
    </source>
</evidence>
<dbReference type="EMBL" id="GBXM01013597">
    <property type="protein sequence ID" value="JAH94980.1"/>
    <property type="molecule type" value="Transcribed_RNA"/>
</dbReference>
<proteinExistence type="predicted"/>
<reference evidence="1" key="2">
    <citation type="journal article" date="2015" name="Fish Shellfish Immunol.">
        <title>Early steps in the European eel (Anguilla anguilla)-Vibrio vulnificus interaction in the gills: Role of the RtxA13 toxin.</title>
        <authorList>
            <person name="Callol A."/>
            <person name="Pajuelo D."/>
            <person name="Ebbesson L."/>
            <person name="Teles M."/>
            <person name="MacKenzie S."/>
            <person name="Amaro C."/>
        </authorList>
    </citation>
    <scope>NUCLEOTIDE SEQUENCE</scope>
</reference>
<reference evidence="1" key="1">
    <citation type="submission" date="2014-11" db="EMBL/GenBank/DDBJ databases">
        <authorList>
            <person name="Amaro Gonzalez C."/>
        </authorList>
    </citation>
    <scope>NUCLEOTIDE SEQUENCE</scope>
</reference>
<dbReference type="AlphaFoldDB" id="A0A0E9WZC9"/>
<protein>
    <submittedName>
        <fullName evidence="1">Uncharacterized protein</fullName>
    </submittedName>
</protein>
<organism evidence="1">
    <name type="scientific">Anguilla anguilla</name>
    <name type="common">European freshwater eel</name>
    <name type="synonym">Muraena anguilla</name>
    <dbReference type="NCBI Taxonomy" id="7936"/>
    <lineage>
        <taxon>Eukaryota</taxon>
        <taxon>Metazoa</taxon>
        <taxon>Chordata</taxon>
        <taxon>Craniata</taxon>
        <taxon>Vertebrata</taxon>
        <taxon>Euteleostomi</taxon>
        <taxon>Actinopterygii</taxon>
        <taxon>Neopterygii</taxon>
        <taxon>Teleostei</taxon>
        <taxon>Anguilliformes</taxon>
        <taxon>Anguillidae</taxon>
        <taxon>Anguilla</taxon>
    </lineage>
</organism>
<sequence length="90" mass="10202">MNAVISDNSFNCKAKHIYIYICMVVVHIQTQAPKSPTGIGNGHNKQMVIKAIIFIPTDININILNIGLKHTIHLVPYMFCINHTFARKRN</sequence>
<name>A0A0E9WZC9_ANGAN</name>
<accession>A0A0E9WZC9</accession>